<dbReference type="InterPro" id="IPR036291">
    <property type="entry name" value="NAD(P)-bd_dom_sf"/>
</dbReference>
<gene>
    <name evidence="5" type="ORF">QR685DRAFT_536148</name>
</gene>
<evidence type="ECO:0000256" key="2">
    <source>
        <dbReference type="ARBA" id="ARBA00023027"/>
    </source>
</evidence>
<dbReference type="EMBL" id="JAVLET010000013">
    <property type="protein sequence ID" value="KAL0466305.1"/>
    <property type="molecule type" value="Genomic_DNA"/>
</dbReference>
<reference evidence="5 6" key="1">
    <citation type="submission" date="2023-09" db="EMBL/GenBank/DDBJ databases">
        <title>Multi-omics analysis of a traditional fermented food reveals byproduct-associated fungal strains for waste-to-food upcycling.</title>
        <authorList>
            <consortium name="Lawrence Berkeley National Laboratory"/>
            <person name="Rekdal V.M."/>
            <person name="Villalobos-Escobedo J.M."/>
            <person name="Rodriguez-Valeron N."/>
            <person name="Garcia M.O."/>
            <person name="Vasquez D.P."/>
            <person name="Damayanti I."/>
            <person name="Sorensen P.M."/>
            <person name="Baidoo E.E."/>
            <person name="De Carvalho A.C."/>
            <person name="Riley R."/>
            <person name="Lipzen A."/>
            <person name="He G."/>
            <person name="Yan M."/>
            <person name="Haridas S."/>
            <person name="Daum C."/>
            <person name="Yoshinaga Y."/>
            <person name="Ng V."/>
            <person name="Grigoriev I.V."/>
            <person name="Munk R."/>
            <person name="Nuraida L."/>
            <person name="Wijaya C.H."/>
            <person name="Morales P.-C."/>
            <person name="Keasling J.D."/>
        </authorList>
    </citation>
    <scope>NUCLEOTIDE SEQUENCE [LARGE SCALE GENOMIC DNA]</scope>
    <source>
        <strain evidence="5 6">FGSC 2613</strain>
    </source>
</reference>
<keyword evidence="1" id="KW-0560">Oxidoreductase</keyword>
<dbReference type="PANTHER" id="PTHR43333:SF1">
    <property type="entry name" value="D-ISOMER SPECIFIC 2-HYDROXYACID DEHYDROGENASE NAD-BINDING DOMAIN-CONTAINING PROTEIN"/>
    <property type="match status" value="1"/>
</dbReference>
<dbReference type="SUPFAM" id="SSF52283">
    <property type="entry name" value="Formate/glycerate dehydrogenase catalytic domain-like"/>
    <property type="match status" value="1"/>
</dbReference>
<proteinExistence type="predicted"/>
<keyword evidence="2" id="KW-0520">NAD</keyword>
<dbReference type="SUPFAM" id="SSF51735">
    <property type="entry name" value="NAD(P)-binding Rossmann-fold domains"/>
    <property type="match status" value="1"/>
</dbReference>
<evidence type="ECO:0000313" key="6">
    <source>
        <dbReference type="Proteomes" id="UP001451303"/>
    </source>
</evidence>
<evidence type="ECO:0000259" key="4">
    <source>
        <dbReference type="Pfam" id="PF02826"/>
    </source>
</evidence>
<dbReference type="Pfam" id="PF02826">
    <property type="entry name" value="2-Hacid_dh_C"/>
    <property type="match status" value="2"/>
</dbReference>
<dbReference type="PROSITE" id="PS00065">
    <property type="entry name" value="D_2_HYDROXYACID_DH_1"/>
    <property type="match status" value="1"/>
</dbReference>
<organism evidence="5 6">
    <name type="scientific">Neurospora intermedia</name>
    <dbReference type="NCBI Taxonomy" id="5142"/>
    <lineage>
        <taxon>Eukaryota</taxon>
        <taxon>Fungi</taxon>
        <taxon>Dikarya</taxon>
        <taxon>Ascomycota</taxon>
        <taxon>Pezizomycotina</taxon>
        <taxon>Sordariomycetes</taxon>
        <taxon>Sordariomycetidae</taxon>
        <taxon>Sordariales</taxon>
        <taxon>Sordariaceae</taxon>
        <taxon>Neurospora</taxon>
    </lineage>
</organism>
<dbReference type="CDD" id="cd12163">
    <property type="entry name" value="2-Hacid_dh_5"/>
    <property type="match status" value="1"/>
</dbReference>
<dbReference type="Gene3D" id="3.40.50.720">
    <property type="entry name" value="NAD(P)-binding Rossmann-like Domain"/>
    <property type="match status" value="2"/>
</dbReference>
<evidence type="ECO:0000256" key="1">
    <source>
        <dbReference type="ARBA" id="ARBA00023002"/>
    </source>
</evidence>
<name>A0ABR3D0T8_NEUIN</name>
<accession>A0ABR3D0T8</accession>
<sequence>MTRDSARLTPHRTTGMPLSPAHGGASVLEIGNHPSCLNSINNSVSKQKTFQFNINTNTNTTQHYNNATMTLIKFSSLGNEIKTNPTLKGHKLVFITPWEPAQDYIDSLQKQFPDLVIEYHKTEWRAPGTGVGESPFPIEQWKDVTIALTFTYLPQPQDAPKLQYVQLISAGANHILDHPLFKETEVEFCTANGVHGPQISEWLLLTYLAFNHHLPHYLSLQQQAHWSRDKSDSIQDATAKTIGILGYGAIGRQTARLAVAMGMTVHAFTLHPRPTPESRKDRSWAPVGMGDPDGVFPSKWFSGSSKEDLHTFLRSGLDLLVVSTPLTPGTKHLLGKDEFEILYEASPTVKVMNEETGETEERGRTFVSNIARGPVVDTDELIKALEKGWIRGAALDVTDPEPLPDGHKLWSTRNVIVTPHVSGASTRYNERVLAILEENLGRMGRGERLVNGVSRREGY</sequence>
<protein>
    <recommendedName>
        <fullName evidence="4">D-isomer specific 2-hydroxyacid dehydrogenase NAD-binding domain-containing protein</fullName>
    </recommendedName>
</protein>
<dbReference type="PANTHER" id="PTHR43333">
    <property type="entry name" value="2-HACID_DH_C DOMAIN-CONTAINING PROTEIN"/>
    <property type="match status" value="1"/>
</dbReference>
<evidence type="ECO:0000313" key="5">
    <source>
        <dbReference type="EMBL" id="KAL0466305.1"/>
    </source>
</evidence>
<feature type="region of interest" description="Disordered" evidence="3">
    <location>
        <begin position="1"/>
        <end position="20"/>
    </location>
</feature>
<evidence type="ECO:0000256" key="3">
    <source>
        <dbReference type="SAM" id="MobiDB-lite"/>
    </source>
</evidence>
<feature type="domain" description="D-isomer specific 2-hydroxyacid dehydrogenase NAD-binding" evidence="4">
    <location>
        <begin position="207"/>
        <end position="276"/>
    </location>
</feature>
<dbReference type="Proteomes" id="UP001451303">
    <property type="component" value="Unassembled WGS sequence"/>
</dbReference>
<feature type="domain" description="D-isomer specific 2-hydroxyacid dehydrogenase NAD-binding" evidence="4">
    <location>
        <begin position="306"/>
        <end position="422"/>
    </location>
</feature>
<dbReference type="InterPro" id="IPR029752">
    <property type="entry name" value="D-isomer_DH_CS1"/>
</dbReference>
<comment type="caution">
    <text evidence="5">The sequence shown here is derived from an EMBL/GenBank/DDBJ whole genome shotgun (WGS) entry which is preliminary data.</text>
</comment>
<dbReference type="InterPro" id="IPR006140">
    <property type="entry name" value="D-isomer_DH_NAD-bd"/>
</dbReference>
<keyword evidence="6" id="KW-1185">Reference proteome</keyword>